<keyword evidence="3" id="KW-1185">Reference proteome</keyword>
<protein>
    <recommendedName>
        <fullName evidence="4">Flagellin</fullName>
    </recommendedName>
</protein>
<evidence type="ECO:0000313" key="2">
    <source>
        <dbReference type="EMBL" id="TLP92223.1"/>
    </source>
</evidence>
<feature type="region of interest" description="Disordered" evidence="1">
    <location>
        <begin position="1"/>
        <end position="28"/>
    </location>
</feature>
<organism evidence="2 3">
    <name type="scientific">Nesterenkonia salmonea</name>
    <dbReference type="NCBI Taxonomy" id="1804987"/>
    <lineage>
        <taxon>Bacteria</taxon>
        <taxon>Bacillati</taxon>
        <taxon>Actinomycetota</taxon>
        <taxon>Actinomycetes</taxon>
        <taxon>Micrococcales</taxon>
        <taxon>Micrococcaceae</taxon>
        <taxon>Nesterenkonia</taxon>
    </lineage>
</organism>
<dbReference type="Pfam" id="PF20117">
    <property type="entry name" value="DUF6507"/>
    <property type="match status" value="1"/>
</dbReference>
<proteinExistence type="predicted"/>
<reference evidence="2 3" key="1">
    <citation type="submission" date="2019-05" db="EMBL/GenBank/DDBJ databases">
        <title>Nesterenkonia sp. GY074 isolated from the Southern Atlantic Ocean.</title>
        <authorList>
            <person name="Zhang G."/>
        </authorList>
    </citation>
    <scope>NUCLEOTIDE SEQUENCE [LARGE SCALE GENOMIC DNA]</scope>
    <source>
        <strain evidence="2 3">GY074</strain>
    </source>
</reference>
<gene>
    <name evidence="2" type="ORF">FEF26_14985</name>
</gene>
<name>A0A5R9B8N8_9MICC</name>
<accession>A0A5R9B8N8</accession>
<dbReference type="Proteomes" id="UP000310458">
    <property type="component" value="Unassembled WGS sequence"/>
</dbReference>
<feature type="compositionally biased region" description="Polar residues" evidence="1">
    <location>
        <begin position="92"/>
        <end position="103"/>
    </location>
</feature>
<evidence type="ECO:0000313" key="3">
    <source>
        <dbReference type="Proteomes" id="UP000310458"/>
    </source>
</evidence>
<evidence type="ECO:0000256" key="1">
    <source>
        <dbReference type="SAM" id="MobiDB-lite"/>
    </source>
</evidence>
<dbReference type="AlphaFoldDB" id="A0A5R9B8N8"/>
<evidence type="ECO:0008006" key="4">
    <source>
        <dbReference type="Google" id="ProtNLM"/>
    </source>
</evidence>
<comment type="caution">
    <text evidence="2">The sequence shown here is derived from an EMBL/GenBank/DDBJ whole genome shotgun (WGS) entry which is preliminary data.</text>
</comment>
<dbReference type="RefSeq" id="WP_138254343.1">
    <property type="nucleotide sequence ID" value="NZ_VAVZ01000072.1"/>
</dbReference>
<feature type="compositionally biased region" description="Polar residues" evidence="1">
    <location>
        <begin position="13"/>
        <end position="23"/>
    </location>
</feature>
<sequence>MKFDIQQAGAAGTISSTDSSQESIRGDLAAGNNAASGIVSSLRHSEVVSNGLESLRLEVLEPSGADVLARITTATSSTSQALEIYGSGDQEMAQQSRSNSSGAAVTDIPGVR</sequence>
<dbReference type="EMBL" id="VAVZ01000072">
    <property type="protein sequence ID" value="TLP92223.1"/>
    <property type="molecule type" value="Genomic_DNA"/>
</dbReference>
<dbReference type="InterPro" id="IPR045436">
    <property type="entry name" value="DUF6507"/>
</dbReference>
<feature type="region of interest" description="Disordered" evidence="1">
    <location>
        <begin position="88"/>
        <end position="112"/>
    </location>
</feature>